<dbReference type="Gene3D" id="3.90.25.70">
    <property type="match status" value="1"/>
</dbReference>
<dbReference type="InterPro" id="IPR050830">
    <property type="entry name" value="Fungal_FAS"/>
</dbReference>
<evidence type="ECO:0000313" key="3">
    <source>
        <dbReference type="EMBL" id="KDR65279.1"/>
    </source>
</evidence>
<keyword evidence="1" id="KW-0808">Transferase</keyword>
<dbReference type="Proteomes" id="UP000027222">
    <property type="component" value="Unassembled WGS sequence"/>
</dbReference>
<dbReference type="InterPro" id="IPR013565">
    <property type="entry name" value="Fas1/AflB-like_central"/>
</dbReference>
<dbReference type="OrthoDB" id="4251012at2759"/>
<evidence type="ECO:0000259" key="2">
    <source>
        <dbReference type="Pfam" id="PF08354"/>
    </source>
</evidence>
<dbReference type="EMBL" id="KL142462">
    <property type="protein sequence ID" value="KDR65279.1"/>
    <property type="molecule type" value="Genomic_DNA"/>
</dbReference>
<dbReference type="Pfam" id="PF08354">
    <property type="entry name" value="Fas1-AflB-like_hel"/>
    <property type="match status" value="1"/>
</dbReference>
<dbReference type="PANTHER" id="PTHR10982:SF21">
    <property type="entry name" value="FATTY ACID SYNTHASE SUBUNIT BETA"/>
    <property type="match status" value="1"/>
</dbReference>
<reference evidence="4" key="1">
    <citation type="journal article" date="2014" name="Proc. Natl. Acad. Sci. U.S.A.">
        <title>Extensive sampling of basidiomycete genomes demonstrates inadequacy of the white-rot/brown-rot paradigm for wood decay fungi.</title>
        <authorList>
            <person name="Riley R."/>
            <person name="Salamov A.A."/>
            <person name="Brown D.W."/>
            <person name="Nagy L.G."/>
            <person name="Floudas D."/>
            <person name="Held B.W."/>
            <person name="Levasseur A."/>
            <person name="Lombard V."/>
            <person name="Morin E."/>
            <person name="Otillar R."/>
            <person name="Lindquist E.A."/>
            <person name="Sun H."/>
            <person name="LaButti K.M."/>
            <person name="Schmutz J."/>
            <person name="Jabbour D."/>
            <person name="Luo H."/>
            <person name="Baker S.E."/>
            <person name="Pisabarro A.G."/>
            <person name="Walton J.D."/>
            <person name="Blanchette R.A."/>
            <person name="Henrissat B."/>
            <person name="Martin F."/>
            <person name="Cullen D."/>
            <person name="Hibbett D.S."/>
            <person name="Grigoriev I.V."/>
        </authorList>
    </citation>
    <scope>NUCLEOTIDE SEQUENCE [LARGE SCALE GENOMIC DNA]</scope>
    <source>
        <strain evidence="4">CBS 339.88</strain>
    </source>
</reference>
<dbReference type="STRING" id="685588.A0A067SBX4"/>
<feature type="domain" description="Fatty acid synthase beta subunit AflB /Fas1-like central" evidence="2">
    <location>
        <begin position="97"/>
        <end position="297"/>
    </location>
</feature>
<dbReference type="InterPro" id="IPR013785">
    <property type="entry name" value="Aldolase_TIM"/>
</dbReference>
<dbReference type="Gene3D" id="1.20.930.70">
    <property type="match status" value="1"/>
</dbReference>
<dbReference type="GO" id="GO:0004318">
    <property type="term" value="F:enoyl-[acyl-carrier-protein] reductase (NADH) activity"/>
    <property type="evidence" value="ECO:0007669"/>
    <property type="project" value="InterPro"/>
</dbReference>
<dbReference type="PANTHER" id="PTHR10982">
    <property type="entry name" value="MALONYL COA-ACYL CARRIER PROTEIN TRANSACYLASE"/>
    <property type="match status" value="1"/>
</dbReference>
<name>A0A067SBX4_GALM3</name>
<dbReference type="GO" id="GO:0005835">
    <property type="term" value="C:fatty acid synthase complex"/>
    <property type="evidence" value="ECO:0007669"/>
    <property type="project" value="InterPro"/>
</dbReference>
<dbReference type="HOGENOM" id="CLU_647319_0_0_1"/>
<evidence type="ECO:0000256" key="1">
    <source>
        <dbReference type="ARBA" id="ARBA00022679"/>
    </source>
</evidence>
<protein>
    <recommendedName>
        <fullName evidence="2">Fatty acid synthase beta subunit AflB /Fas1-like central domain-containing protein</fullName>
    </recommendedName>
</protein>
<gene>
    <name evidence="3" type="ORF">GALMADRAFT_148819</name>
</gene>
<dbReference type="GO" id="GO:0006633">
    <property type="term" value="P:fatty acid biosynthetic process"/>
    <property type="evidence" value="ECO:0007669"/>
    <property type="project" value="InterPro"/>
</dbReference>
<dbReference type="Gene3D" id="3.20.20.70">
    <property type="entry name" value="Aldolase class I"/>
    <property type="match status" value="1"/>
</dbReference>
<dbReference type="AlphaFoldDB" id="A0A067SBX4"/>
<keyword evidence="4" id="KW-1185">Reference proteome</keyword>
<dbReference type="PRINTS" id="PR01483">
    <property type="entry name" value="FASYNTHASE"/>
</dbReference>
<sequence length="424" mass="48335">MAPYLYDGKAVELIEGLQAAGIKHIAFKPGSVDGIRLVLNIAAANPDFPIIMQWSGGRAGAHHSFEDFHQPVLATYRAIRQHSNICLAGGSGFGSADDVHKIATRAVKPWKEFDDTVFKVPKEKRALWLAEIIGKLNSDFARPWFGWKCRLRSRRHDIRGDQVLGDLSLKNLVGDWLRRIEERFAGVNGGGSKTSLLQNFLPFVETFFEKYPLAAEQLLAAEDTAYFLAISQRPGQKPVPFIPVLGVDSSFEIEVRFEKSEDIDAVFDQGPQRVCILQGPVAAKWSVVKDEPVKDLLGNIYKSLIQRLLERKYAGERFPQPLWRCPHREPFNRTFIPRLDKVLRKWEDEKRACSENRQQHAYIILIELLVDQFASPVRWIERFPLHFLQLRTPHRARASPTLTGMATRILKADYETTHKMDRSA</sequence>
<dbReference type="InterPro" id="IPR003965">
    <property type="entry name" value="Fatty_acid_synthase"/>
</dbReference>
<organism evidence="3 4">
    <name type="scientific">Galerina marginata (strain CBS 339.88)</name>
    <dbReference type="NCBI Taxonomy" id="685588"/>
    <lineage>
        <taxon>Eukaryota</taxon>
        <taxon>Fungi</taxon>
        <taxon>Dikarya</taxon>
        <taxon>Basidiomycota</taxon>
        <taxon>Agaricomycotina</taxon>
        <taxon>Agaricomycetes</taxon>
        <taxon>Agaricomycetidae</taxon>
        <taxon>Agaricales</taxon>
        <taxon>Agaricineae</taxon>
        <taxon>Strophariaceae</taxon>
        <taxon>Galerina</taxon>
    </lineage>
</organism>
<proteinExistence type="predicted"/>
<accession>A0A067SBX4</accession>
<dbReference type="GO" id="GO:0004312">
    <property type="term" value="F:fatty acid synthase activity"/>
    <property type="evidence" value="ECO:0007669"/>
    <property type="project" value="InterPro"/>
</dbReference>
<evidence type="ECO:0000313" key="4">
    <source>
        <dbReference type="Proteomes" id="UP000027222"/>
    </source>
</evidence>